<keyword evidence="2" id="KW-0698">rRNA processing</keyword>
<dbReference type="EMBL" id="UOEG01000197">
    <property type="protein sequence ID" value="VAV99630.1"/>
    <property type="molecule type" value="Genomic_DNA"/>
</dbReference>
<dbReference type="SUPFAM" id="SSF53335">
    <property type="entry name" value="S-adenosyl-L-methionine-dependent methyltransferases"/>
    <property type="match status" value="1"/>
</dbReference>
<dbReference type="PANTHER" id="PTHR47816:SF4">
    <property type="entry name" value="RIBOSOMAL RNA SMALL SUBUNIT METHYLTRANSFERASE C"/>
    <property type="match status" value="1"/>
</dbReference>
<dbReference type="CDD" id="cd02440">
    <property type="entry name" value="AdoMet_MTases"/>
    <property type="match status" value="1"/>
</dbReference>
<dbReference type="InterPro" id="IPR002052">
    <property type="entry name" value="DNA_methylase_N6_adenine_CS"/>
</dbReference>
<accession>A0A3B0S157</accession>
<evidence type="ECO:0000256" key="2">
    <source>
        <dbReference type="ARBA" id="ARBA00022552"/>
    </source>
</evidence>
<name>A0A3B0S157_9ZZZZ</name>
<dbReference type="Gene3D" id="3.40.50.150">
    <property type="entry name" value="Vaccinia Virus protein VP39"/>
    <property type="match status" value="2"/>
</dbReference>
<dbReference type="PANTHER" id="PTHR47816">
    <property type="entry name" value="RIBOSOMAL RNA SMALL SUBUNIT METHYLTRANSFERASE C"/>
    <property type="match status" value="1"/>
</dbReference>
<evidence type="ECO:0000256" key="3">
    <source>
        <dbReference type="ARBA" id="ARBA00022603"/>
    </source>
</evidence>
<dbReference type="GO" id="GO:0003676">
    <property type="term" value="F:nucleic acid binding"/>
    <property type="evidence" value="ECO:0007669"/>
    <property type="project" value="InterPro"/>
</dbReference>
<evidence type="ECO:0000259" key="5">
    <source>
        <dbReference type="Pfam" id="PF05175"/>
    </source>
</evidence>
<feature type="domain" description="Methyltransferase small" evidence="5">
    <location>
        <begin position="158"/>
        <end position="321"/>
    </location>
</feature>
<protein>
    <submittedName>
        <fullName evidence="6">16S rRNA (Guanine(1207)-N(2))-methyltransferase</fullName>
        <ecNumber evidence="6">2.1.1.172</ecNumber>
    </submittedName>
</protein>
<dbReference type="InterPro" id="IPR046977">
    <property type="entry name" value="RsmC/RlmG"/>
</dbReference>
<dbReference type="PROSITE" id="PS00092">
    <property type="entry name" value="N6_MTASE"/>
    <property type="match status" value="1"/>
</dbReference>
<keyword evidence="3 6" id="KW-0489">Methyltransferase</keyword>
<sequence>MKEGVSRLWVAMAEGGLVLPEAGDIAVFAPRAGADLTALPLARCHIISDFKPDHDHFAGLGFQCFTKPQGRYSAALILLPRAKALARALVAQAAAVTDGVVIVDGAKTDGVESLLRDCRKRVAVLGPVSKAHGKVFWLNAGAGFDDWAAGEAHEIEGGFITAPGVFSADGIDPASQLLADHLPRKLGARVADLGGGWGYLSARALERQDIVALDLVEAGHGALDCARRNIADTRVKLHWADACVWRPEVLLDTVICNPPFHTARAADPDLGRGFIRAAAAMLKPAGQLWLVANRHLAYETTLAECFTEVTEIAGDNRFKLLRGFRPSRKRR</sequence>
<keyword evidence="1" id="KW-0963">Cytoplasm</keyword>
<keyword evidence="4 6" id="KW-0808">Transferase</keyword>
<organism evidence="6">
    <name type="scientific">hydrothermal vent metagenome</name>
    <dbReference type="NCBI Taxonomy" id="652676"/>
    <lineage>
        <taxon>unclassified sequences</taxon>
        <taxon>metagenomes</taxon>
        <taxon>ecological metagenomes</taxon>
    </lineage>
</organism>
<reference evidence="6" key="1">
    <citation type="submission" date="2018-06" db="EMBL/GenBank/DDBJ databases">
        <authorList>
            <person name="Zhirakovskaya E."/>
        </authorList>
    </citation>
    <scope>NUCLEOTIDE SEQUENCE</scope>
</reference>
<dbReference type="AlphaFoldDB" id="A0A3B0S157"/>
<dbReference type="Pfam" id="PF05175">
    <property type="entry name" value="MTS"/>
    <property type="match status" value="1"/>
</dbReference>
<dbReference type="InterPro" id="IPR029063">
    <property type="entry name" value="SAM-dependent_MTases_sf"/>
</dbReference>
<proteinExistence type="predicted"/>
<gene>
    <name evidence="6" type="ORF">MNBD_ALPHA07-50</name>
</gene>
<dbReference type="EC" id="2.1.1.172" evidence="6"/>
<evidence type="ECO:0000256" key="4">
    <source>
        <dbReference type="ARBA" id="ARBA00022679"/>
    </source>
</evidence>
<dbReference type="InterPro" id="IPR007848">
    <property type="entry name" value="Small_mtfrase_dom"/>
</dbReference>
<dbReference type="GO" id="GO:0052914">
    <property type="term" value="F:16S rRNA (guanine(1207)-N(2))-methyltransferase activity"/>
    <property type="evidence" value="ECO:0007669"/>
    <property type="project" value="UniProtKB-EC"/>
</dbReference>
<evidence type="ECO:0000313" key="6">
    <source>
        <dbReference type="EMBL" id="VAV99630.1"/>
    </source>
</evidence>
<evidence type="ECO:0000256" key="1">
    <source>
        <dbReference type="ARBA" id="ARBA00022490"/>
    </source>
</evidence>